<comment type="function">
    <text evidence="3">Plays a central role in 2-thiolation of mcm(5)S(2)U at tRNA wobble positions of tRNA(Lys), tRNA(Glu) and tRNA(Gln). May act by forming a heterodimer with NCS6 that ligates sulfur from thiocarboxylated URM1 onto the uridine of tRNAs at wobble position. Prior mcm(5) tRNA modification by the elongator complex is required for 2-thiolation. May also be involved in protein urmylation.</text>
</comment>
<evidence type="ECO:0000313" key="5">
    <source>
        <dbReference type="Proteomes" id="UP001220324"/>
    </source>
</evidence>
<dbReference type="HAMAP" id="MF_03054">
    <property type="entry name" value="CTU2"/>
    <property type="match status" value="1"/>
</dbReference>
<evidence type="ECO:0000256" key="2">
    <source>
        <dbReference type="ARBA" id="ARBA00022694"/>
    </source>
</evidence>
<dbReference type="PANTHER" id="PTHR20882:SF14">
    <property type="entry name" value="CYTOPLASMIC TRNA 2-THIOLATION PROTEIN 2"/>
    <property type="match status" value="1"/>
</dbReference>
<dbReference type="GO" id="GO:0000049">
    <property type="term" value="F:tRNA binding"/>
    <property type="evidence" value="ECO:0007669"/>
    <property type="project" value="InterPro"/>
</dbReference>
<keyword evidence="2 3" id="KW-0819">tRNA processing</keyword>
<dbReference type="InterPro" id="IPR019407">
    <property type="entry name" value="CTU2"/>
</dbReference>
<dbReference type="GO" id="GO:0002143">
    <property type="term" value="P:tRNA wobble position uridine thiolation"/>
    <property type="evidence" value="ECO:0007669"/>
    <property type="project" value="TreeGrafter"/>
</dbReference>
<sequence length="375" mass="41130">MPAIEMDAPCMECNEANAILNTRNRSFCGPCYQRFLAYKVWRRMDHYRPRPQKNVKPTKPAQPQLLLPLSLGVSSSVLLHILDTGLKRQLAKSGRTSYAIHILVVEPSTELPMSVSYDTHVDAVREAFPTYSVTRIPLHRVFEYVPDMTDIMAEYAGPQFTDDASQSNEERLAAFRSVVSTATSKSDLDTVLFTRLIVGYAKQAGCESILWGDTDTSLAAKTLAGAAKGRGASLTWQVSDGMSPWGIKFDFPCRDISKPELSQYESVCPEISAVVIPDAPLSDNILTKNLSIDELMLRYVTTQGEKYPGVMANVSRTAHKLETTSGSPSALCSLCGGMIENVKGNETGLTVASQFAGKGSQFCYGCMRSRPEIIS</sequence>
<evidence type="ECO:0000256" key="1">
    <source>
        <dbReference type="ARBA" id="ARBA00022490"/>
    </source>
</evidence>
<comment type="pathway">
    <text evidence="3">tRNA modification; 5-methoxycarbonylmethyl-2-thiouridine-tRNA biosynthesis.</text>
</comment>
<comment type="caution">
    <text evidence="4">The sequence shown here is derived from an EMBL/GenBank/DDBJ whole genome shotgun (WGS) entry which is preliminary data.</text>
</comment>
<reference evidence="4 5" key="1">
    <citation type="journal article" date="2023" name="IMA Fungus">
        <title>Comparative genomic study of the Penicillium genus elucidates a diverse pangenome and 15 lateral gene transfer events.</title>
        <authorList>
            <person name="Petersen C."/>
            <person name="Sorensen T."/>
            <person name="Nielsen M.R."/>
            <person name="Sondergaard T.E."/>
            <person name="Sorensen J.L."/>
            <person name="Fitzpatrick D.A."/>
            <person name="Frisvad J.C."/>
            <person name="Nielsen K.L."/>
        </authorList>
    </citation>
    <scope>NUCLEOTIDE SEQUENCE [LARGE SCALE GENOMIC DNA]</scope>
    <source>
        <strain evidence="4 5">IBT 35679</strain>
    </source>
</reference>
<dbReference type="GO" id="GO:0016783">
    <property type="term" value="F:sulfurtransferase activity"/>
    <property type="evidence" value="ECO:0007669"/>
    <property type="project" value="TreeGrafter"/>
</dbReference>
<accession>A0AAD6GHY2</accession>
<dbReference type="GO" id="GO:0032447">
    <property type="term" value="P:protein urmylation"/>
    <property type="evidence" value="ECO:0007669"/>
    <property type="project" value="UniProtKB-UniRule"/>
</dbReference>
<keyword evidence="1 3" id="KW-0963">Cytoplasm</keyword>
<dbReference type="Proteomes" id="UP001220324">
    <property type="component" value="Unassembled WGS sequence"/>
</dbReference>
<organism evidence="4 5">
    <name type="scientific">Penicillium frequentans</name>
    <dbReference type="NCBI Taxonomy" id="3151616"/>
    <lineage>
        <taxon>Eukaryota</taxon>
        <taxon>Fungi</taxon>
        <taxon>Dikarya</taxon>
        <taxon>Ascomycota</taxon>
        <taxon>Pezizomycotina</taxon>
        <taxon>Eurotiomycetes</taxon>
        <taxon>Eurotiomycetidae</taxon>
        <taxon>Eurotiales</taxon>
        <taxon>Aspergillaceae</taxon>
        <taxon>Penicillium</taxon>
    </lineage>
</organism>
<evidence type="ECO:0000313" key="4">
    <source>
        <dbReference type="EMBL" id="KAJ5546346.1"/>
    </source>
</evidence>
<dbReference type="GO" id="GO:0016779">
    <property type="term" value="F:nucleotidyltransferase activity"/>
    <property type="evidence" value="ECO:0007669"/>
    <property type="project" value="UniProtKB-UniRule"/>
</dbReference>
<dbReference type="Pfam" id="PF10288">
    <property type="entry name" value="CTU2"/>
    <property type="match status" value="1"/>
</dbReference>
<comment type="similarity">
    <text evidence="3">Belongs to the CTU2/NCS2 family.</text>
</comment>
<dbReference type="GO" id="GO:0005829">
    <property type="term" value="C:cytosol"/>
    <property type="evidence" value="ECO:0007669"/>
    <property type="project" value="TreeGrafter"/>
</dbReference>
<dbReference type="AlphaFoldDB" id="A0AAD6GHY2"/>
<dbReference type="InterPro" id="IPR014729">
    <property type="entry name" value="Rossmann-like_a/b/a_fold"/>
</dbReference>
<proteinExistence type="inferred from homology"/>
<evidence type="ECO:0000256" key="3">
    <source>
        <dbReference type="HAMAP-Rule" id="MF_03054"/>
    </source>
</evidence>
<gene>
    <name evidence="3" type="primary">NCS2</name>
    <name evidence="3" type="synonym">CTU2</name>
    <name evidence="4" type="ORF">N7494_003931</name>
</gene>
<comment type="subcellular location">
    <subcellularLocation>
        <location evidence="3">Cytoplasm</location>
    </subcellularLocation>
</comment>
<name>A0AAD6GHY2_9EURO</name>
<dbReference type="Gene3D" id="3.40.50.620">
    <property type="entry name" value="HUPs"/>
    <property type="match status" value="1"/>
</dbReference>
<keyword evidence="5" id="KW-1185">Reference proteome</keyword>
<dbReference type="EMBL" id="JAQIZZ010000003">
    <property type="protein sequence ID" value="KAJ5546346.1"/>
    <property type="molecule type" value="Genomic_DNA"/>
</dbReference>
<dbReference type="PANTHER" id="PTHR20882">
    <property type="entry name" value="CYTOPLASMIC TRNA 2-THIOLATION PROTEIN 2"/>
    <property type="match status" value="1"/>
</dbReference>
<protein>
    <recommendedName>
        <fullName evidence="3">Cytoplasmic tRNA 2-thiolation protein 2</fullName>
    </recommendedName>
</protein>